<evidence type="ECO:0000313" key="27">
    <source>
        <dbReference type="EMBL" id="KAK8396424.1"/>
    </source>
</evidence>
<feature type="domain" description="RanBD1" evidence="25">
    <location>
        <begin position="1235"/>
        <end position="1369"/>
    </location>
</feature>
<evidence type="ECO:0000256" key="5">
    <source>
        <dbReference type="ARBA" id="ARBA00022553"/>
    </source>
</evidence>
<evidence type="ECO:0000313" key="28">
    <source>
        <dbReference type="Proteomes" id="UP001487740"/>
    </source>
</evidence>
<dbReference type="FunFam" id="4.10.1060.10:FF:000001">
    <property type="entry name" value="Nuclear pore complex protein Nup153"/>
    <property type="match status" value="1"/>
</dbReference>
<gene>
    <name evidence="27" type="ORF">O3P69_005465</name>
</gene>
<dbReference type="InterPro" id="IPR045255">
    <property type="entry name" value="RanBP1-like"/>
</dbReference>
<feature type="compositionally biased region" description="Low complexity" evidence="24">
    <location>
        <begin position="822"/>
        <end position="833"/>
    </location>
</feature>
<evidence type="ECO:0000256" key="21">
    <source>
        <dbReference type="PROSITE-ProRule" id="PRU00322"/>
    </source>
</evidence>
<evidence type="ECO:0000256" key="22">
    <source>
        <dbReference type="PROSITE-ProRule" id="PRU00339"/>
    </source>
</evidence>
<keyword evidence="15" id="KW-0472">Membrane</keyword>
<evidence type="ECO:0000256" key="19">
    <source>
        <dbReference type="ARBA" id="ARBA00078197"/>
    </source>
</evidence>
<evidence type="ECO:0000256" key="12">
    <source>
        <dbReference type="ARBA" id="ARBA00023010"/>
    </source>
</evidence>
<dbReference type="SUPFAM" id="SSF90209">
    <property type="entry name" value="Ran binding protein zinc finger-like"/>
    <property type="match status" value="3"/>
</dbReference>
<keyword evidence="16" id="KW-0539">Nucleus</keyword>
<dbReference type="GO" id="GO:0005096">
    <property type="term" value="F:GTPase activator activity"/>
    <property type="evidence" value="ECO:0007669"/>
    <property type="project" value="TreeGrafter"/>
</dbReference>
<dbReference type="InterPro" id="IPR036443">
    <property type="entry name" value="Znf_RanBP2_sf"/>
</dbReference>
<evidence type="ECO:0000256" key="17">
    <source>
        <dbReference type="ARBA" id="ARBA00060842"/>
    </source>
</evidence>
<dbReference type="InterPro" id="IPR011990">
    <property type="entry name" value="TPR-like_helical_dom_sf"/>
</dbReference>
<comment type="cofactor">
    <cofactor evidence="1">
        <name>Zn(2+)</name>
        <dbReference type="ChEBI" id="CHEBI:29105"/>
    </cofactor>
</comment>
<evidence type="ECO:0000256" key="8">
    <source>
        <dbReference type="ARBA" id="ARBA00022771"/>
    </source>
</evidence>
<protein>
    <recommendedName>
        <fullName evidence="18">Nuclear pore complex protein Nup153</fullName>
    </recommendedName>
    <alternativeName>
        <fullName evidence="20">153 kDa nucleoporin</fullName>
    </alternativeName>
    <alternativeName>
        <fullName evidence="19">Nucleoporin Nup153</fullName>
    </alternativeName>
</protein>
<dbReference type="GO" id="GO:0006913">
    <property type="term" value="P:nucleocytoplasmic transport"/>
    <property type="evidence" value="ECO:0007669"/>
    <property type="project" value="InterPro"/>
</dbReference>
<feature type="region of interest" description="Disordered" evidence="24">
    <location>
        <begin position="2995"/>
        <end position="3058"/>
    </location>
</feature>
<dbReference type="FunFam" id="2.30.29.30:FF:000018">
    <property type="entry name" value="E3 SUMO-protein ligase RanBP2"/>
    <property type="match status" value="4"/>
</dbReference>
<feature type="domain" description="RanBP2-type" evidence="26">
    <location>
        <begin position="1906"/>
        <end position="1935"/>
    </location>
</feature>
<dbReference type="Gene3D" id="4.10.1060.10">
    <property type="entry name" value="Zinc finger, RanBP2-type"/>
    <property type="match status" value="3"/>
</dbReference>
<feature type="region of interest" description="Disordered" evidence="24">
    <location>
        <begin position="1202"/>
        <end position="1239"/>
    </location>
</feature>
<feature type="domain" description="RanBD1" evidence="25">
    <location>
        <begin position="2149"/>
        <end position="2282"/>
    </location>
</feature>
<feature type="region of interest" description="Disordered" evidence="24">
    <location>
        <begin position="2082"/>
        <end position="2105"/>
    </location>
</feature>
<evidence type="ECO:0000256" key="13">
    <source>
        <dbReference type="ARBA" id="ARBA00023125"/>
    </source>
</evidence>
<feature type="region of interest" description="Disordered" evidence="24">
    <location>
        <begin position="768"/>
        <end position="847"/>
    </location>
</feature>
<comment type="subcellular location">
    <subcellularLocation>
        <location evidence="2">Nucleus membrane</location>
    </subcellularLocation>
    <subcellularLocation>
        <location evidence="3">Nucleus</location>
        <location evidence="3">Nuclear pore complex</location>
    </subcellularLocation>
</comment>
<dbReference type="CDD" id="cd13176">
    <property type="entry name" value="RanBD_RanBP2-like"/>
    <property type="match status" value="1"/>
</dbReference>
<evidence type="ECO:0000256" key="24">
    <source>
        <dbReference type="SAM" id="MobiDB-lite"/>
    </source>
</evidence>
<dbReference type="EMBL" id="JARAKH010000016">
    <property type="protein sequence ID" value="KAK8396424.1"/>
    <property type="molecule type" value="Genomic_DNA"/>
</dbReference>
<keyword evidence="8 21" id="KW-0863">Zinc-finger</keyword>
<keyword evidence="6" id="KW-0479">Metal-binding</keyword>
<accession>A0AAW0U8M8</accession>
<dbReference type="SMART" id="SM00547">
    <property type="entry name" value="ZnF_RBZ"/>
    <property type="match status" value="3"/>
</dbReference>
<dbReference type="CDD" id="cd13179">
    <property type="entry name" value="RanBD_RanBP1"/>
    <property type="match status" value="1"/>
</dbReference>
<feature type="coiled-coil region" evidence="23">
    <location>
        <begin position="855"/>
        <end position="882"/>
    </location>
</feature>
<dbReference type="PANTHER" id="PTHR23138">
    <property type="entry name" value="RAN BINDING PROTEIN"/>
    <property type="match status" value="1"/>
</dbReference>
<keyword evidence="9" id="KW-0509">mRNA transport</keyword>
<feature type="compositionally biased region" description="Polar residues" evidence="24">
    <location>
        <begin position="2082"/>
        <end position="2098"/>
    </location>
</feature>
<feature type="compositionally biased region" description="Acidic residues" evidence="24">
    <location>
        <begin position="3003"/>
        <end position="3051"/>
    </location>
</feature>
<dbReference type="InterPro" id="IPR019734">
    <property type="entry name" value="TPR_rpt"/>
</dbReference>
<feature type="domain" description="RanBP2-type" evidence="26">
    <location>
        <begin position="1402"/>
        <end position="1431"/>
    </location>
</feature>
<dbReference type="InterPro" id="IPR045256">
    <property type="entry name" value="RanBP1_RanBD"/>
</dbReference>
<evidence type="ECO:0000259" key="25">
    <source>
        <dbReference type="PROSITE" id="PS50196"/>
    </source>
</evidence>
<dbReference type="GO" id="GO:0008270">
    <property type="term" value="F:zinc ion binding"/>
    <property type="evidence" value="ECO:0007669"/>
    <property type="project" value="UniProtKB-KW"/>
</dbReference>
<feature type="region of interest" description="Disordered" evidence="24">
    <location>
        <begin position="2743"/>
        <end position="2766"/>
    </location>
</feature>
<comment type="caution">
    <text evidence="27">The sequence shown here is derived from an EMBL/GenBank/DDBJ whole genome shotgun (WGS) entry which is preliminary data.</text>
</comment>
<feature type="compositionally biased region" description="Low complexity" evidence="24">
    <location>
        <begin position="2743"/>
        <end position="2757"/>
    </location>
</feature>
<feature type="compositionally biased region" description="Basic and acidic residues" evidence="24">
    <location>
        <begin position="836"/>
        <end position="847"/>
    </location>
</feature>
<organism evidence="27 28">
    <name type="scientific">Scylla paramamosain</name>
    <name type="common">Mud crab</name>
    <dbReference type="NCBI Taxonomy" id="85552"/>
    <lineage>
        <taxon>Eukaryota</taxon>
        <taxon>Metazoa</taxon>
        <taxon>Ecdysozoa</taxon>
        <taxon>Arthropoda</taxon>
        <taxon>Crustacea</taxon>
        <taxon>Multicrustacea</taxon>
        <taxon>Malacostraca</taxon>
        <taxon>Eumalacostraca</taxon>
        <taxon>Eucarida</taxon>
        <taxon>Decapoda</taxon>
        <taxon>Pleocyemata</taxon>
        <taxon>Brachyura</taxon>
        <taxon>Eubrachyura</taxon>
        <taxon>Portunoidea</taxon>
        <taxon>Portunidae</taxon>
        <taxon>Portuninae</taxon>
        <taxon>Scylla</taxon>
    </lineage>
</organism>
<feature type="compositionally biased region" description="Low complexity" evidence="24">
    <location>
        <begin position="1526"/>
        <end position="1553"/>
    </location>
</feature>
<feature type="region of interest" description="Disordered" evidence="24">
    <location>
        <begin position="2810"/>
        <end position="2840"/>
    </location>
</feature>
<dbReference type="GO" id="GO:0051028">
    <property type="term" value="P:mRNA transport"/>
    <property type="evidence" value="ECO:0007669"/>
    <property type="project" value="UniProtKB-KW"/>
</dbReference>
<dbReference type="PROSITE" id="PS01358">
    <property type="entry name" value="ZF_RANBP2_1"/>
    <property type="match status" value="3"/>
</dbReference>
<evidence type="ECO:0000256" key="14">
    <source>
        <dbReference type="ARBA" id="ARBA00023132"/>
    </source>
</evidence>
<keyword evidence="4" id="KW-0813">Transport</keyword>
<feature type="region of interest" description="Disordered" evidence="24">
    <location>
        <begin position="2022"/>
        <end position="2048"/>
    </location>
</feature>
<name>A0AAW0U8M8_SCYPA</name>
<dbReference type="GO" id="GO:0005643">
    <property type="term" value="C:nuclear pore"/>
    <property type="evidence" value="ECO:0007669"/>
    <property type="project" value="UniProtKB-SubCell"/>
</dbReference>
<keyword evidence="5" id="KW-0597">Phosphoprotein</keyword>
<evidence type="ECO:0000256" key="9">
    <source>
        <dbReference type="ARBA" id="ARBA00022816"/>
    </source>
</evidence>
<keyword evidence="10" id="KW-0862">Zinc</keyword>
<dbReference type="PROSITE" id="PS50005">
    <property type="entry name" value="TPR"/>
    <property type="match status" value="1"/>
</dbReference>
<dbReference type="Gene3D" id="1.25.40.10">
    <property type="entry name" value="Tetratricopeptide repeat domain"/>
    <property type="match status" value="1"/>
</dbReference>
<dbReference type="PANTHER" id="PTHR23138:SF87">
    <property type="entry name" value="E3 SUMO-PROTEIN LIGASE RANBP2"/>
    <property type="match status" value="1"/>
</dbReference>
<feature type="region of interest" description="Disordered" evidence="24">
    <location>
        <begin position="1145"/>
        <end position="1189"/>
    </location>
</feature>
<keyword evidence="11" id="KW-0653">Protein transport</keyword>
<dbReference type="PROSITE" id="PS50199">
    <property type="entry name" value="ZF_RANBP2_2"/>
    <property type="match status" value="3"/>
</dbReference>
<feature type="repeat" description="TPR" evidence="22">
    <location>
        <begin position="60"/>
        <end position="93"/>
    </location>
</feature>
<feature type="compositionally biased region" description="Polar residues" evidence="24">
    <location>
        <begin position="1178"/>
        <end position="1189"/>
    </location>
</feature>
<evidence type="ECO:0000256" key="15">
    <source>
        <dbReference type="ARBA" id="ARBA00023136"/>
    </source>
</evidence>
<evidence type="ECO:0000256" key="7">
    <source>
        <dbReference type="ARBA" id="ARBA00022737"/>
    </source>
</evidence>
<feature type="domain" description="RanBD1" evidence="25">
    <location>
        <begin position="1684"/>
        <end position="1820"/>
    </location>
</feature>
<dbReference type="Pfam" id="PF00638">
    <property type="entry name" value="Ran_BP1"/>
    <property type="match status" value="4"/>
</dbReference>
<feature type="domain" description="RanBD1" evidence="25">
    <location>
        <begin position="2836"/>
        <end position="2973"/>
    </location>
</feature>
<keyword evidence="23" id="KW-0175">Coiled coil</keyword>
<dbReference type="SUPFAM" id="SSF50729">
    <property type="entry name" value="PH domain-like"/>
    <property type="match status" value="5"/>
</dbReference>
<evidence type="ECO:0000256" key="23">
    <source>
        <dbReference type="SAM" id="Coils"/>
    </source>
</evidence>
<evidence type="ECO:0000256" key="20">
    <source>
        <dbReference type="ARBA" id="ARBA00079437"/>
    </source>
</evidence>
<feature type="region of interest" description="Disordered" evidence="24">
    <location>
        <begin position="1526"/>
        <end position="1555"/>
    </location>
</feature>
<evidence type="ECO:0000256" key="1">
    <source>
        <dbReference type="ARBA" id="ARBA00001947"/>
    </source>
</evidence>
<feature type="compositionally biased region" description="Low complexity" evidence="24">
    <location>
        <begin position="2363"/>
        <end position="2386"/>
    </location>
</feature>
<dbReference type="FunFam" id="4.10.1060.10:FF:000003">
    <property type="entry name" value="E3 SUMO-protein ligase RanBP2"/>
    <property type="match status" value="1"/>
</dbReference>
<dbReference type="Gene3D" id="2.30.29.30">
    <property type="entry name" value="Pleckstrin-homology domain (PH domain)/Phosphotyrosine-binding domain (PTB)"/>
    <property type="match status" value="5"/>
</dbReference>
<feature type="region of interest" description="Disordered" evidence="24">
    <location>
        <begin position="2360"/>
        <end position="2386"/>
    </location>
</feature>
<dbReference type="Pfam" id="PF00641">
    <property type="entry name" value="Zn_ribbon_RanBP"/>
    <property type="match status" value="3"/>
</dbReference>
<reference evidence="27 28" key="1">
    <citation type="submission" date="2023-03" db="EMBL/GenBank/DDBJ databases">
        <title>High-quality genome of Scylla paramamosain provides insights in environmental adaptation.</title>
        <authorList>
            <person name="Zhang L."/>
        </authorList>
    </citation>
    <scope>NUCLEOTIDE SEQUENCE [LARGE SCALE GENOMIC DNA]</scope>
    <source>
        <strain evidence="27">LZ_2023a</strain>
        <tissue evidence="27">Muscle</tissue>
    </source>
</reference>
<keyword evidence="12" id="KW-0811">Translocation</keyword>
<keyword evidence="22" id="KW-0802">TPR repeat</keyword>
<keyword evidence="14" id="KW-0906">Nuclear pore complex</keyword>
<feature type="domain" description="RanBP2-type" evidence="26">
    <location>
        <begin position="1850"/>
        <end position="1879"/>
    </location>
</feature>
<keyword evidence="13" id="KW-0238">DNA-binding</keyword>
<dbReference type="GO" id="GO:0015031">
    <property type="term" value="P:protein transport"/>
    <property type="evidence" value="ECO:0007669"/>
    <property type="project" value="UniProtKB-KW"/>
</dbReference>
<dbReference type="PROSITE" id="PS50196">
    <property type="entry name" value="RANBD1"/>
    <property type="match status" value="4"/>
</dbReference>
<evidence type="ECO:0000256" key="3">
    <source>
        <dbReference type="ARBA" id="ARBA00004567"/>
    </source>
</evidence>
<dbReference type="InterPro" id="IPR001876">
    <property type="entry name" value="Znf_RanBP2"/>
</dbReference>
<evidence type="ECO:0000256" key="11">
    <source>
        <dbReference type="ARBA" id="ARBA00022927"/>
    </source>
</evidence>
<dbReference type="GO" id="GO:0005737">
    <property type="term" value="C:cytoplasm"/>
    <property type="evidence" value="ECO:0007669"/>
    <property type="project" value="TreeGrafter"/>
</dbReference>
<comment type="similarity">
    <text evidence="17">Belongs to the NUP153 family.</text>
</comment>
<dbReference type="InterPro" id="IPR011993">
    <property type="entry name" value="PH-like_dom_sf"/>
</dbReference>
<evidence type="ECO:0000256" key="6">
    <source>
        <dbReference type="ARBA" id="ARBA00022723"/>
    </source>
</evidence>
<feature type="compositionally biased region" description="Low complexity" evidence="24">
    <location>
        <begin position="2301"/>
        <end position="2314"/>
    </location>
</feature>
<proteinExistence type="inferred from homology"/>
<feature type="region of interest" description="Disordered" evidence="24">
    <location>
        <begin position="2286"/>
        <end position="2316"/>
    </location>
</feature>
<feature type="compositionally biased region" description="Polar residues" evidence="24">
    <location>
        <begin position="1146"/>
        <end position="1169"/>
    </location>
</feature>
<feature type="compositionally biased region" description="Acidic residues" evidence="24">
    <location>
        <begin position="1218"/>
        <end position="1230"/>
    </location>
</feature>
<dbReference type="SUPFAM" id="SSF48452">
    <property type="entry name" value="TPR-like"/>
    <property type="match status" value="1"/>
</dbReference>
<sequence length="3236" mass="349398">MLRSKKDVDRHVRDLLNKTKTEDERKVRGYNIARLYYNIGEFGSSARYLAEFLMVRPRAVDAHRLLGQVQEGLGNKEKAVQAYKTAYELGEGQKDLLLKICELYTEVEADSSVRLYWAEEGQRHYPHRESVVKLREVLLSRDGTQSREELEKLYMEEIKASPMDVRLQTNLLRLYREWGADDSSMLCEAYQYGCQVEARKAFSDSLQWYQTLLDVMQAYEGTKDVSQDKEFYTNYLSALERLVYLTLASCSESALLSQSTLQDAVTLLHKFDQSLKSHLHVVGQKTMFGQLMVGQLYLHMAIFLIHNAKKEGLTQANTTSAALLFHACRFRPPEKAKTTKARENFWYKLACHRMSQAAHVLQHMAGAGNERTAFLDRVKQQCSNKEAQLNIHQSVFGASSGSNKDSDGSFFLSDEEFITAPLQYPEVEQVKEWDHVVGIMYCASLGDLVWLCLQQAPENLREPQPYYSFSLFEGLQFSSASVNTWAPETLCHLDLLAFLAATVYCQRVAAKETHGPPPVMLPTVLSPTLCTPEQSECWGAAHTLFNNRAHHRLGKLRLTLQRGLEVIRAHGNHGIDLPLMAHLAQCFTNWVSVAESDGSASSEVEALRERAEHYWQRVLLCLRTTRNIMSVAPRNPLFVAPGMDLSKEERSKVEEEGKFFLAMRLVQAGKQQDAIQALGELKSPEAAFQRAMLYNEQAQAVVSEGGVESATPEARAQQASLLTQARDTLYLTLDRLRMPGVDRYHPLNAKLSQQLEDVERRLSLLTSAGQGVHHHRHHHHQEDDTESLSDSSHSPHDLTNGHDPTSSPHLALHSTPMARHFSTSTSSPLKSSSRAMRQEARPSPERLHAQVQALSKVQETTLRNMEEQNTALKAQNDALRDLCTSMADGFRENSSLYRSMLEQNRAISQDAYTSVLGEVRQMHATIKENQAQLRSLAADIADLRTMRAATATPPKLPETAEVKQAEEVPVDIPAAVVPPGLYGGYVGYYSQPSPLMPTPGLFGNPPFFPPSTVPEQTYSIASSVNQGAGVTTIAQASTGSIANPTPCSPATISVPSPSATSLAHSHAVGSWSVSSSMAGSNRTQQTCSDVPAPPHAFQIAMPPTSNALTPPPRSSMPGELLSHSLPCSTTAGLLANVPPPLYSAVTPDSSPVRGQSNVRSLSSKLSTEGMSPAPNSLVAPSTTAGSQDTSSLTFPGGFRSATAAAPETKVSPAKVRESEDDNECYVEDDHDPCPDYKPLVPLPEKVEVRTGEEDEQVLFEERARLFRFVDKEWKERGTGVMKLLHNPGQESARVLMRRDQTYKICANHLITSNIDLQPLKGNDKVWIWAAQDYADEELRTEKFCCRFKTPEVANNFRDAFLKAKAIAKAKEEAPSTVQQPQSAVSNTGSGTASSLAMMFKPALGSWKCDMCLLTNKQEAAQCVACTSPNPNASTPVKEESNNAAASPFASFKFSPSSIPAEGTASIASPAASFGFKFTGTPATAATTTAAALPKTAASTVAATPTAATTSTPFGFKFTLNDTAATSQSVSITTPSSTTTTTPAAPTSSAANTSKESGKISLSGFTFTTTPSLVVEKKPEEPKEEKKEFVFAGFSFGSSSTTSAPSTGFTFATPSNSTAGSGSIFGGMSPSFGSLASTAATTTPTTAASMFTTKAFEPQPSMAVTKSPQKDDSDDRVEEYEPQVDFQPVVPMPDLVEIKTGEEGEEVLFCERSKLFRFDKDTKEWKERGLGDLKILKNNTNGKVRVLMRRELVLKVCANHFITPDLKLAPMSSSDRAWIWATPDFADEEMREERFAARFKTVEQALAFKEAFEKAQKMVEAAPAEETAEPAPVTTTTAAAAPSLASLFAPAAGSWECQACFVRNNAADASCVSCSTPRATPGSEKAAALPKEQPKATSSLAGMFRPPEGSWECDQCLLRNEAKSQVCVACGNSAPGAKDAENQAVDFSKGASPTAASTSSGALAPGTFKFGAEISQTFTFGVPQNQPASTASSTAQPAFTFGLNTAADNIVKPATFSFGINTTTDTSGTPKDTTTTAKPAQPAFSFGSTTTATTKPFSFTWKPPSSTGATVTFAPTQPVAIPSSQHVEATTPQSGTTPTKENKGGFVFGSPGKYEFSFAGVKAKSPRSRDISLCESEEGVVEEDEGDHLYFEPVVPLPDKVEVVTGEEEEEVLYSHRAKLFRLTQGEWKERGIGDVKILRHGMTGKIRLLMRREQVHKLCLNHYLMKDLEMRHKDDKTFYWAAMDHSEADTPKAETFAIRFKTPEIATEFFEAIQEAKVRLGGTATELPKLDSTSPVKIEKTPSTSATPTPTKAPQSNVAVIAQADSSTPTIKTEPAMPTAGFFSSATKSLFGDSTASSPATLFGSTPTTTTTTTTTSSFFRSTPNTSSFTSSSFGNTSVFGGPPAFNVNVSTNFSLRGSLPISIPTGSMTSKFSLFGGATTTSSVPRSSFSFGDKFSSEPDTSDEIHVVYEKKATPEQIERARKLLLPNNFFMYEDASPCPGCRGCENDSAGEDEVVKITASTPAFGGSPLKPMFGSTPTTTSATFGSPSIFGGSATFTTTTTASSFFTAKPSIFSSPGFFGSGTPPTTTTPSIFGGSTTASIFGGSPAASSTPGLLFGGSTTTTTTTASSTPTIFGGASSSTPSTTSTPSLFSNFSASTSTPPASMFSASVSSNKLFGTSTSAPTPGFFTASLAAANAAAASAAAANATSTPSSIFASPLASSQGSGTGPFGGKGTISAMLQSTQSAPSTTPTASPLFGGGGTLFSTPKEGGSQISFADLADSAGDAFSKKSLDPKAAAVWASHGQPVFGAKASPKKGSDGEEDLDESGEAHDPHFEPVVPLPDLVEVKTGEENLEVVFCNRAKLYRYDGPTKQWKERGIGDFKILHDPVTAKYRLLQRREQVHKLCCNHYLTTQLELHPLQSSETAWCWYAIDFSEKPEGVKEQLAVKFKTVELAKEFKTKFEDCQEQLRRNQAAADSSSTSTSAVVVLPLTTATQQHHDEEEDAENEDDDEEGDEEVEEEEEEDDEADTEDEDEEEDEDDDDDDDDDTSVMFTERCSLSKKEKDHWRLMGVGQLTMRYDDDVFGARITVTSDSGDVLAEHIIAIQTTMHQEGQSATWSVLNLRPEPQGPSTFKATFYSQEAIDMFAKSFVEAKEYAENSNLAEEPGLVLGEVAAADLYYGQGADKAASQGGGGEGTWTYSIDQLTSCDPALTHELIASLKEHFQIPPNPQNKD</sequence>
<dbReference type="SMART" id="SM00160">
    <property type="entry name" value="RanBD"/>
    <property type="match status" value="4"/>
</dbReference>
<feature type="region of interest" description="Disordered" evidence="24">
    <location>
        <begin position="2441"/>
        <end position="2460"/>
    </location>
</feature>
<feature type="compositionally biased region" description="Polar residues" evidence="24">
    <location>
        <begin position="2441"/>
        <end position="2451"/>
    </location>
</feature>
<feature type="region of interest" description="Disordered" evidence="24">
    <location>
        <begin position="2624"/>
        <end position="2645"/>
    </location>
</feature>
<dbReference type="GO" id="GO:0031965">
    <property type="term" value="C:nuclear membrane"/>
    <property type="evidence" value="ECO:0007669"/>
    <property type="project" value="UniProtKB-SubCell"/>
</dbReference>
<evidence type="ECO:0000256" key="2">
    <source>
        <dbReference type="ARBA" id="ARBA00004126"/>
    </source>
</evidence>
<evidence type="ECO:0000256" key="4">
    <source>
        <dbReference type="ARBA" id="ARBA00022448"/>
    </source>
</evidence>
<evidence type="ECO:0000259" key="26">
    <source>
        <dbReference type="PROSITE" id="PS50199"/>
    </source>
</evidence>
<evidence type="ECO:0000256" key="18">
    <source>
        <dbReference type="ARBA" id="ARBA00068609"/>
    </source>
</evidence>
<dbReference type="GO" id="GO:0003677">
    <property type="term" value="F:DNA binding"/>
    <property type="evidence" value="ECO:0007669"/>
    <property type="project" value="UniProtKB-KW"/>
</dbReference>
<evidence type="ECO:0000256" key="16">
    <source>
        <dbReference type="ARBA" id="ARBA00023242"/>
    </source>
</evidence>
<keyword evidence="7" id="KW-0677">Repeat</keyword>
<evidence type="ECO:0000256" key="10">
    <source>
        <dbReference type="ARBA" id="ARBA00022833"/>
    </source>
</evidence>
<keyword evidence="28" id="KW-1185">Reference proteome</keyword>
<dbReference type="Proteomes" id="UP001487740">
    <property type="component" value="Unassembled WGS sequence"/>
</dbReference>
<dbReference type="InterPro" id="IPR000156">
    <property type="entry name" value="Ran_bind_dom"/>
</dbReference>